<evidence type="ECO:0008006" key="3">
    <source>
        <dbReference type="Google" id="ProtNLM"/>
    </source>
</evidence>
<keyword evidence="2" id="KW-1185">Reference proteome</keyword>
<proteinExistence type="predicted"/>
<reference evidence="1 2" key="1">
    <citation type="submission" date="2019-08" db="EMBL/GenBank/DDBJ databases">
        <title>Ulvibacter marinistellae sp. nov., isolated from a starfish, Patiria pectinifera.</title>
        <authorList>
            <person name="Kawano K."/>
            <person name="Ushijima N."/>
            <person name="Kihara M."/>
            <person name="Itoh H."/>
        </authorList>
    </citation>
    <scope>NUCLEOTIDE SEQUENCE [LARGE SCALE GENOMIC DNA]</scope>
    <source>
        <strain evidence="1 2">KK4</strain>
    </source>
</reference>
<protein>
    <recommendedName>
        <fullName evidence="3">DUF4412 domain-containing protein</fullName>
    </recommendedName>
</protein>
<name>A0A5J4FT72_9FLAO</name>
<dbReference type="Proteomes" id="UP000326994">
    <property type="component" value="Unassembled WGS sequence"/>
</dbReference>
<organism evidence="1 2">
    <name type="scientific">Patiriisocius marinistellae</name>
    <dbReference type="NCBI Taxonomy" id="2494560"/>
    <lineage>
        <taxon>Bacteria</taxon>
        <taxon>Pseudomonadati</taxon>
        <taxon>Bacteroidota</taxon>
        <taxon>Flavobacteriia</taxon>
        <taxon>Flavobacteriales</taxon>
        <taxon>Flavobacteriaceae</taxon>
        <taxon>Patiriisocius</taxon>
    </lineage>
</organism>
<dbReference type="EMBL" id="BKCF01000001">
    <property type="protein sequence ID" value="GEQ84740.1"/>
    <property type="molecule type" value="Genomic_DNA"/>
</dbReference>
<gene>
    <name evidence="1" type="ORF">ULMS_02480</name>
</gene>
<dbReference type="OrthoDB" id="1524221at2"/>
<dbReference type="RefSeq" id="WP_151892684.1">
    <property type="nucleotide sequence ID" value="NZ_BKCF01000001.1"/>
</dbReference>
<accession>A0A5J4FT72</accession>
<sequence length="286" mass="32154">MKTIIQALVISIFIFNVAKISAQEKKETVNDVIEEGIERRAEEKKEELKNKRGRDWAKKPTIDMSPTDSEIRDVLRITTGQDKAKVRDSYTFEVAITTQIQDLSKRKPKKQLMTQHYGPAATMMAMEKGQLMLTDLNSETIVIINTKSKTAQTMSSAFMGKFIGKALDYMVENGDDVSETPKITKLEGTKTIAGYTAEGYHMETEDGAVEVWYSTAIPTSFFKNAAGFMSKYMTMPANNESLGYPLLITQINKKGKKTTEMRVTEINMSPLTITMSDYKVMNVFGN</sequence>
<evidence type="ECO:0000313" key="1">
    <source>
        <dbReference type="EMBL" id="GEQ84740.1"/>
    </source>
</evidence>
<dbReference type="AlphaFoldDB" id="A0A5J4FT72"/>
<comment type="caution">
    <text evidence="1">The sequence shown here is derived from an EMBL/GenBank/DDBJ whole genome shotgun (WGS) entry which is preliminary data.</text>
</comment>
<evidence type="ECO:0000313" key="2">
    <source>
        <dbReference type="Proteomes" id="UP000326994"/>
    </source>
</evidence>